<gene>
    <name evidence="5" type="primary">araC_3</name>
    <name evidence="5" type="ORF">CLPUN_44890</name>
</gene>
<dbReference type="Pfam" id="PF12833">
    <property type="entry name" value="HTH_18"/>
    <property type="match status" value="1"/>
</dbReference>
<name>A0A1S8T772_9CLOT</name>
<dbReference type="InterPro" id="IPR009057">
    <property type="entry name" value="Homeodomain-like_sf"/>
</dbReference>
<dbReference type="InterPro" id="IPR018060">
    <property type="entry name" value="HTH_AraC"/>
</dbReference>
<evidence type="ECO:0000259" key="4">
    <source>
        <dbReference type="PROSITE" id="PS01124"/>
    </source>
</evidence>
<sequence length="289" mass="33566">MSITIRGSYFTQIEIEKRQSVDLFLCYCGTEICTSTSSFGPAVRSQYLIHYIIDGEGSYTVNNKTYKLKKNQGFLICPNVLTYYEADKDNPWTYMWVGFNGVKAQTYLNYANLNEENLIFKYSNDDCLKNYISEMIKMLKLNEVDYSNELRIEGLLYFFMSKLAEVRKNTFSQKNYKSTELYLEKSIEFIENNYSNNIKINDIANYIGINRSYLTNIFKKNINISPQEFLVNCRIDKSCTLLKTTDLSIKAIATSVGYSDPLTFSKIFKKVTGDNPKGYRLKFLNHTLD</sequence>
<dbReference type="InterPro" id="IPR037923">
    <property type="entry name" value="HTH-like"/>
</dbReference>
<proteinExistence type="predicted"/>
<dbReference type="STRING" id="29367.CLPUN_44890"/>
<keyword evidence="3" id="KW-0804">Transcription</keyword>
<comment type="caution">
    <text evidence="5">The sequence shown here is derived from an EMBL/GenBank/DDBJ whole genome shotgun (WGS) entry which is preliminary data.</text>
</comment>
<dbReference type="EMBL" id="LZZM01000213">
    <property type="protein sequence ID" value="OOM73593.1"/>
    <property type="molecule type" value="Genomic_DNA"/>
</dbReference>
<reference evidence="5 6" key="1">
    <citation type="submission" date="2016-05" db="EMBL/GenBank/DDBJ databases">
        <title>Microbial solvent formation.</title>
        <authorList>
            <person name="Poehlein A."/>
            <person name="Montoya Solano J.D."/>
            <person name="Flitsch S."/>
            <person name="Krabben P."/>
            <person name="Duerre P."/>
            <person name="Daniel R."/>
        </authorList>
    </citation>
    <scope>NUCLEOTIDE SEQUENCE [LARGE SCALE GENOMIC DNA]</scope>
    <source>
        <strain evidence="5 6">DSM 2619</strain>
    </source>
</reference>
<dbReference type="PANTHER" id="PTHR43280">
    <property type="entry name" value="ARAC-FAMILY TRANSCRIPTIONAL REGULATOR"/>
    <property type="match status" value="1"/>
</dbReference>
<protein>
    <submittedName>
        <fullName evidence="5">Arabinose operon regulatory protein</fullName>
    </submittedName>
</protein>
<evidence type="ECO:0000256" key="3">
    <source>
        <dbReference type="ARBA" id="ARBA00023163"/>
    </source>
</evidence>
<keyword evidence="1" id="KW-0805">Transcription regulation</keyword>
<keyword evidence="6" id="KW-1185">Reference proteome</keyword>
<dbReference type="Gene3D" id="1.10.10.60">
    <property type="entry name" value="Homeodomain-like"/>
    <property type="match status" value="2"/>
</dbReference>
<dbReference type="OrthoDB" id="183331at2"/>
<evidence type="ECO:0000256" key="2">
    <source>
        <dbReference type="ARBA" id="ARBA00023125"/>
    </source>
</evidence>
<evidence type="ECO:0000313" key="5">
    <source>
        <dbReference type="EMBL" id="OOM73593.1"/>
    </source>
</evidence>
<evidence type="ECO:0000313" key="6">
    <source>
        <dbReference type="Proteomes" id="UP000190890"/>
    </source>
</evidence>
<dbReference type="SUPFAM" id="SSF51215">
    <property type="entry name" value="Regulatory protein AraC"/>
    <property type="match status" value="1"/>
</dbReference>
<dbReference type="PANTHER" id="PTHR43280:SF30">
    <property type="entry name" value="MMSAB OPERON REGULATORY PROTEIN"/>
    <property type="match status" value="1"/>
</dbReference>
<dbReference type="AlphaFoldDB" id="A0A1S8T772"/>
<dbReference type="PROSITE" id="PS01124">
    <property type="entry name" value="HTH_ARAC_FAMILY_2"/>
    <property type="match status" value="1"/>
</dbReference>
<dbReference type="Proteomes" id="UP000190890">
    <property type="component" value="Unassembled WGS sequence"/>
</dbReference>
<dbReference type="PROSITE" id="PS00041">
    <property type="entry name" value="HTH_ARAC_FAMILY_1"/>
    <property type="match status" value="1"/>
</dbReference>
<dbReference type="GO" id="GO:0003700">
    <property type="term" value="F:DNA-binding transcription factor activity"/>
    <property type="evidence" value="ECO:0007669"/>
    <property type="project" value="InterPro"/>
</dbReference>
<dbReference type="GO" id="GO:0043565">
    <property type="term" value="F:sequence-specific DNA binding"/>
    <property type="evidence" value="ECO:0007669"/>
    <property type="project" value="InterPro"/>
</dbReference>
<keyword evidence="2" id="KW-0238">DNA-binding</keyword>
<organism evidence="5 6">
    <name type="scientific">Clostridium puniceum</name>
    <dbReference type="NCBI Taxonomy" id="29367"/>
    <lineage>
        <taxon>Bacteria</taxon>
        <taxon>Bacillati</taxon>
        <taxon>Bacillota</taxon>
        <taxon>Clostridia</taxon>
        <taxon>Eubacteriales</taxon>
        <taxon>Clostridiaceae</taxon>
        <taxon>Clostridium</taxon>
    </lineage>
</organism>
<dbReference type="Gene3D" id="2.60.120.280">
    <property type="entry name" value="Regulatory protein AraC"/>
    <property type="match status" value="1"/>
</dbReference>
<feature type="domain" description="HTH araC/xylS-type" evidence="4">
    <location>
        <begin position="184"/>
        <end position="282"/>
    </location>
</feature>
<dbReference type="SUPFAM" id="SSF46689">
    <property type="entry name" value="Homeodomain-like"/>
    <property type="match status" value="2"/>
</dbReference>
<dbReference type="CDD" id="cd06986">
    <property type="entry name" value="cupin_MmsR-like_N"/>
    <property type="match status" value="1"/>
</dbReference>
<accession>A0A1S8T772</accession>
<dbReference type="RefSeq" id="WP_077849414.1">
    <property type="nucleotide sequence ID" value="NZ_LZZM01000213.1"/>
</dbReference>
<dbReference type="Pfam" id="PF02311">
    <property type="entry name" value="AraC_binding"/>
    <property type="match status" value="1"/>
</dbReference>
<evidence type="ECO:0000256" key="1">
    <source>
        <dbReference type="ARBA" id="ARBA00023015"/>
    </source>
</evidence>
<dbReference type="InterPro" id="IPR018062">
    <property type="entry name" value="HTH_AraC-typ_CS"/>
</dbReference>
<dbReference type="SMART" id="SM00342">
    <property type="entry name" value="HTH_ARAC"/>
    <property type="match status" value="1"/>
</dbReference>
<dbReference type="InterPro" id="IPR003313">
    <property type="entry name" value="AraC-bd"/>
</dbReference>